<sequence>MIGTKQLVRLQCQRTKKFVRICKDGKVEALDGGSRWSTFHMSVRDANTYLFQIADHDNMHLWLQVTGEGQVNGHGQGGPTSQFKMKMYGPNIVLSPNFNLDWDIGFDSHGQPLPCSQVEDGDKGALLKVIKIEQ</sequence>
<keyword evidence="3" id="KW-1185">Reference proteome</keyword>
<evidence type="ECO:0000313" key="2">
    <source>
        <dbReference type="EMBL" id="KAH0570471.1"/>
    </source>
</evidence>
<dbReference type="Gene3D" id="2.80.10.50">
    <property type="match status" value="1"/>
</dbReference>
<accession>V6LXE7</accession>
<reference evidence="2" key="2">
    <citation type="submission" date="2020-12" db="EMBL/GenBank/DDBJ databases">
        <title>New Spironucleus salmonicida genome in near-complete chromosomes.</title>
        <authorList>
            <person name="Xu F."/>
            <person name="Kurt Z."/>
            <person name="Jimenez-Gonzalez A."/>
            <person name="Astvaldsson A."/>
            <person name="Andersson J.O."/>
            <person name="Svard S.G."/>
        </authorList>
    </citation>
    <scope>NUCLEOTIDE SEQUENCE</scope>
    <source>
        <strain evidence="2">ATCC 50377</strain>
    </source>
</reference>
<reference evidence="1 2" key="1">
    <citation type="journal article" date="2014" name="PLoS Genet.">
        <title>The Genome of Spironucleus salmonicida Highlights a Fish Pathogen Adapted to Fluctuating Environments.</title>
        <authorList>
            <person name="Xu F."/>
            <person name="Jerlstrom-Hultqvist J."/>
            <person name="Einarsson E."/>
            <person name="Astvaldsson A."/>
            <person name="Svard S.G."/>
            <person name="Andersson J.O."/>
        </authorList>
    </citation>
    <scope>NUCLEOTIDE SEQUENCE</scope>
    <source>
        <strain evidence="2">ATCC 50377</strain>
    </source>
</reference>
<proteinExistence type="predicted"/>
<dbReference type="Proteomes" id="UP000018208">
    <property type="component" value="Unassembled WGS sequence"/>
</dbReference>
<dbReference type="VEuPathDB" id="GiardiaDB:SS50377_26751"/>
<name>V6LXE7_9EUKA</name>
<gene>
    <name evidence="1" type="ORF">SS50377_10439</name>
    <name evidence="2" type="ORF">SS50377_26751</name>
</gene>
<dbReference type="SUPFAM" id="SSF50353">
    <property type="entry name" value="Cytokine"/>
    <property type="match status" value="1"/>
</dbReference>
<organism evidence="1">
    <name type="scientific">Spironucleus salmonicida</name>
    <dbReference type="NCBI Taxonomy" id="348837"/>
    <lineage>
        <taxon>Eukaryota</taxon>
        <taxon>Metamonada</taxon>
        <taxon>Diplomonadida</taxon>
        <taxon>Hexamitidae</taxon>
        <taxon>Hexamitinae</taxon>
        <taxon>Spironucleus</taxon>
    </lineage>
</organism>
<protein>
    <submittedName>
        <fullName evidence="1">Uncharacterized protein</fullName>
    </submittedName>
</protein>
<evidence type="ECO:0000313" key="1">
    <source>
        <dbReference type="EMBL" id="EST49220.1"/>
    </source>
</evidence>
<dbReference type="EMBL" id="AUWU02000007">
    <property type="protein sequence ID" value="KAH0570471.1"/>
    <property type="molecule type" value="Genomic_DNA"/>
</dbReference>
<dbReference type="EMBL" id="KI545953">
    <property type="protein sequence ID" value="EST49220.1"/>
    <property type="molecule type" value="Genomic_DNA"/>
</dbReference>
<dbReference type="InterPro" id="IPR008996">
    <property type="entry name" value="IL1/FGF"/>
</dbReference>
<dbReference type="AlphaFoldDB" id="V6LXE7"/>
<evidence type="ECO:0000313" key="3">
    <source>
        <dbReference type="Proteomes" id="UP000018208"/>
    </source>
</evidence>
<dbReference type="OrthoDB" id="10248220at2759"/>